<dbReference type="Proteomes" id="UP001151760">
    <property type="component" value="Unassembled WGS sequence"/>
</dbReference>
<keyword evidence="3" id="KW-1185">Reference proteome</keyword>
<gene>
    <name evidence="2" type="ORF">Tco_1017135</name>
</gene>
<reference evidence="2" key="1">
    <citation type="journal article" date="2022" name="Int. J. Mol. Sci.">
        <title>Draft Genome of Tanacetum Coccineum: Genomic Comparison of Closely Related Tanacetum-Family Plants.</title>
        <authorList>
            <person name="Yamashiro T."/>
            <person name="Shiraishi A."/>
            <person name="Nakayama K."/>
            <person name="Satake H."/>
        </authorList>
    </citation>
    <scope>NUCLEOTIDE SEQUENCE</scope>
</reference>
<accession>A0ABQ5FRU7</accession>
<feature type="region of interest" description="Disordered" evidence="1">
    <location>
        <begin position="1"/>
        <end position="22"/>
    </location>
</feature>
<feature type="compositionally biased region" description="Polar residues" evidence="1">
    <location>
        <begin position="12"/>
        <end position="22"/>
    </location>
</feature>
<proteinExistence type="predicted"/>
<comment type="caution">
    <text evidence="2">The sequence shown here is derived from an EMBL/GenBank/DDBJ whole genome shotgun (WGS) entry which is preliminary data.</text>
</comment>
<organism evidence="2 3">
    <name type="scientific">Tanacetum coccineum</name>
    <dbReference type="NCBI Taxonomy" id="301880"/>
    <lineage>
        <taxon>Eukaryota</taxon>
        <taxon>Viridiplantae</taxon>
        <taxon>Streptophyta</taxon>
        <taxon>Embryophyta</taxon>
        <taxon>Tracheophyta</taxon>
        <taxon>Spermatophyta</taxon>
        <taxon>Magnoliopsida</taxon>
        <taxon>eudicotyledons</taxon>
        <taxon>Gunneridae</taxon>
        <taxon>Pentapetalae</taxon>
        <taxon>asterids</taxon>
        <taxon>campanulids</taxon>
        <taxon>Asterales</taxon>
        <taxon>Asteraceae</taxon>
        <taxon>Asteroideae</taxon>
        <taxon>Anthemideae</taxon>
        <taxon>Anthemidinae</taxon>
        <taxon>Tanacetum</taxon>
    </lineage>
</organism>
<name>A0ABQ5FRU7_9ASTR</name>
<dbReference type="EMBL" id="BQNB010017649">
    <property type="protein sequence ID" value="GJT65655.1"/>
    <property type="molecule type" value="Genomic_DNA"/>
</dbReference>
<protein>
    <submittedName>
        <fullName evidence="2">Uncharacterized protein</fullName>
    </submittedName>
</protein>
<evidence type="ECO:0000313" key="3">
    <source>
        <dbReference type="Proteomes" id="UP001151760"/>
    </source>
</evidence>
<sequence length="189" mass="21688">MRKVLQERGSGSLPSSTETNPVDYVQSISTGEEADIPSIRQYGYDEEEVLKGLKKLQVNSLLRIWICLPEIRHGRCIFGNHFCSVAVLKQEDDFVVFDGFITIGDGNDSVTYQMALSHLRFKHLSNDQCNKIRPLLQVSARDKLAGILHQYQKLKGFYKGVLDLEPEYTRDEKMFEWLTHGHVSVHEME</sequence>
<evidence type="ECO:0000256" key="1">
    <source>
        <dbReference type="SAM" id="MobiDB-lite"/>
    </source>
</evidence>
<reference evidence="2" key="2">
    <citation type="submission" date="2022-01" db="EMBL/GenBank/DDBJ databases">
        <authorList>
            <person name="Yamashiro T."/>
            <person name="Shiraishi A."/>
            <person name="Satake H."/>
            <person name="Nakayama K."/>
        </authorList>
    </citation>
    <scope>NUCLEOTIDE SEQUENCE</scope>
</reference>
<evidence type="ECO:0000313" key="2">
    <source>
        <dbReference type="EMBL" id="GJT65655.1"/>
    </source>
</evidence>